<reference evidence="1 2" key="1">
    <citation type="submission" date="2021-03" db="EMBL/GenBank/DDBJ databases">
        <title>Antimicrobial resistance genes in bacteria isolated from Japanese honey, and their potential for conferring macrolide and lincosamide resistance in the American foulbrood pathogen Paenibacillus larvae.</title>
        <authorList>
            <person name="Okamoto M."/>
            <person name="Kumagai M."/>
            <person name="Kanamori H."/>
            <person name="Takamatsu D."/>
        </authorList>
    </citation>
    <scope>NUCLEOTIDE SEQUENCE [LARGE SCALE GENOMIC DNA]</scope>
    <source>
        <strain evidence="1 2">J41TS12</strain>
    </source>
</reference>
<name>A0A919XTT0_9BACL</name>
<sequence length="423" mass="49857">MTKKTLTVFEDRYSRQQLTDVQKKELLSLESLWGKQNLILRADDRLLLRKYVGFIATPSLQIQILPKLFEDSVSTEDVEKEKLLSVRMLFRLLSSSGFLSIKDIPNPQQIAVMNGDLLEIFISIFTKKFLDLFHKQIHRQYEEREENMVTVKGRILFQQQLLRNGFFKHKHYVSYQEFTENNLLNQIFKSTMNSLRVLTKSEENKKNLNMSIMLLEDIQFVRLSESLFSQVRFNRLNESYRPLFQLAKMFYHNRQPGIHSGDERTFTFLIPLNQLFEYTVYQWIYEGLSPEGLEVKYQKPQRFLDSQNDVFLLKPDITIQSETNIHMIVDAKYKNPVSDDSKIDLSESDVYQMLAYAVRYQCNQLCLVYPMFRNNKELKNPLATYVIQNGDENIHISALQIDISQEDLISAKRELVHAVSLKD</sequence>
<dbReference type="PANTHER" id="PTHR38733">
    <property type="entry name" value="PROTEIN MCRC"/>
    <property type="match status" value="1"/>
</dbReference>
<comment type="caution">
    <text evidence="1">The sequence shown here is derived from an EMBL/GenBank/DDBJ whole genome shotgun (WGS) entry which is preliminary data.</text>
</comment>
<evidence type="ECO:0000313" key="2">
    <source>
        <dbReference type="Proteomes" id="UP000681162"/>
    </source>
</evidence>
<dbReference type="RefSeq" id="WP_212938895.1">
    <property type="nucleotide sequence ID" value="NZ_BORR01000004.1"/>
</dbReference>
<dbReference type="PANTHER" id="PTHR38733:SF1">
    <property type="entry name" value="TYPE IV METHYL-DIRECTED RESTRICTION ENZYME ECOKMCRBC"/>
    <property type="match status" value="1"/>
</dbReference>
<dbReference type="Proteomes" id="UP000681162">
    <property type="component" value="Unassembled WGS sequence"/>
</dbReference>
<dbReference type="EMBL" id="BORR01000004">
    <property type="protein sequence ID" value="GIO36547.1"/>
    <property type="molecule type" value="Genomic_DNA"/>
</dbReference>
<dbReference type="AlphaFoldDB" id="A0A919XTT0"/>
<keyword evidence="2" id="KW-1185">Reference proteome</keyword>
<organism evidence="1 2">
    <name type="scientific">Paenibacillus antibioticophila</name>
    <dbReference type="NCBI Taxonomy" id="1274374"/>
    <lineage>
        <taxon>Bacteria</taxon>
        <taxon>Bacillati</taxon>
        <taxon>Bacillota</taxon>
        <taxon>Bacilli</taxon>
        <taxon>Bacillales</taxon>
        <taxon>Paenibacillaceae</taxon>
        <taxon>Paenibacillus</taxon>
    </lineage>
</organism>
<evidence type="ECO:0000313" key="1">
    <source>
        <dbReference type="EMBL" id="GIO36547.1"/>
    </source>
</evidence>
<gene>
    <name evidence="1" type="ORF">J41TS12_14080</name>
</gene>
<accession>A0A919XTT0</accession>
<proteinExistence type="predicted"/>
<dbReference type="InterPro" id="IPR019292">
    <property type="entry name" value="McrC"/>
</dbReference>
<protein>
    <submittedName>
        <fullName evidence="1">McrBC 5-methylcytosine restriction system component family protein</fullName>
    </submittedName>
</protein>
<dbReference type="Pfam" id="PF10117">
    <property type="entry name" value="McrBC"/>
    <property type="match status" value="1"/>
</dbReference>